<dbReference type="RefSeq" id="WP_212701454.1">
    <property type="nucleotide sequence ID" value="NZ_JADMKU010000010.1"/>
</dbReference>
<accession>A0ABS5HSJ1</accession>
<gene>
    <name evidence="1" type="ORF">IT775_12485</name>
</gene>
<proteinExistence type="predicted"/>
<reference evidence="1 2" key="1">
    <citation type="journal article" date="2021" name="Arch. Microbiol.">
        <title>Thalassobius aquimarinus sp. nov., isolated from the Sea of Japan seashore.</title>
        <authorList>
            <person name="Kurilenko V.V."/>
            <person name="Romanenko L.A."/>
            <person name="Chernysheva N.Y."/>
            <person name="Velansky P.V."/>
            <person name="Tekutyeva L.A."/>
            <person name="Isaeva M.P."/>
            <person name="Mikhailov V.V."/>
        </authorList>
    </citation>
    <scope>NUCLEOTIDE SEQUENCE [LARGE SCALE GENOMIC DNA]</scope>
    <source>
        <strain evidence="1 2">KMM 8518</strain>
    </source>
</reference>
<protein>
    <submittedName>
        <fullName evidence="1">Uncharacterized protein</fullName>
    </submittedName>
</protein>
<comment type="caution">
    <text evidence="1">The sequence shown here is derived from an EMBL/GenBank/DDBJ whole genome shotgun (WGS) entry which is preliminary data.</text>
</comment>
<dbReference type="Proteomes" id="UP001195941">
    <property type="component" value="Unassembled WGS sequence"/>
</dbReference>
<sequence>MDGDLFPEQARMISLILLSVADTGVRRRKLYFEDFEEPEENRGLFVDCVYWLAAEEIIGVENMGTQGRFSGCSLRSKGFALMQRQIQFGGDRLMIRDISHQVKSGRIDRAAAGEFIGGLFAGAIKGFGSG</sequence>
<keyword evidence="2" id="KW-1185">Reference proteome</keyword>
<dbReference type="EMBL" id="JADMKU010000010">
    <property type="protein sequence ID" value="MBR9651939.1"/>
    <property type="molecule type" value="Genomic_DNA"/>
</dbReference>
<name>A0ABS5HSJ1_9RHOB</name>
<evidence type="ECO:0000313" key="2">
    <source>
        <dbReference type="Proteomes" id="UP001195941"/>
    </source>
</evidence>
<organism evidence="1 2">
    <name type="scientific">Thalassovita aquimarina</name>
    <dbReference type="NCBI Taxonomy" id="2785917"/>
    <lineage>
        <taxon>Bacteria</taxon>
        <taxon>Pseudomonadati</taxon>
        <taxon>Pseudomonadota</taxon>
        <taxon>Alphaproteobacteria</taxon>
        <taxon>Rhodobacterales</taxon>
        <taxon>Roseobacteraceae</taxon>
        <taxon>Thalassovita</taxon>
    </lineage>
</organism>
<evidence type="ECO:0000313" key="1">
    <source>
        <dbReference type="EMBL" id="MBR9651939.1"/>
    </source>
</evidence>